<dbReference type="GO" id="GO:1904680">
    <property type="term" value="F:peptide transmembrane transporter activity"/>
    <property type="evidence" value="ECO:0007669"/>
    <property type="project" value="TreeGrafter"/>
</dbReference>
<dbReference type="Pfam" id="PF00496">
    <property type="entry name" value="SBP_bac_5"/>
    <property type="match status" value="1"/>
</dbReference>
<keyword evidence="8" id="KW-1185">Reference proteome</keyword>
<organism evidence="7 8">
    <name type="scientific">Caldilinea aerophila (strain DSM 14535 / JCM 11387 / NBRC 104270 / STL-6-O1)</name>
    <dbReference type="NCBI Taxonomy" id="926550"/>
    <lineage>
        <taxon>Bacteria</taxon>
        <taxon>Bacillati</taxon>
        <taxon>Chloroflexota</taxon>
        <taxon>Caldilineae</taxon>
        <taxon>Caldilineales</taxon>
        <taxon>Caldilineaceae</taxon>
        <taxon>Caldilinea</taxon>
    </lineage>
</organism>
<dbReference type="EMBL" id="AP012337">
    <property type="protein sequence ID" value="BAL99329.1"/>
    <property type="molecule type" value="Genomic_DNA"/>
</dbReference>
<dbReference type="OrthoDB" id="9772924at2"/>
<feature type="domain" description="Solute-binding protein family 5" evidence="6">
    <location>
        <begin position="188"/>
        <end position="592"/>
    </location>
</feature>
<dbReference type="STRING" id="926550.CLDAP_12900"/>
<dbReference type="PANTHER" id="PTHR30290:SF9">
    <property type="entry name" value="OLIGOPEPTIDE-BINDING PROTEIN APPA"/>
    <property type="match status" value="1"/>
</dbReference>
<dbReference type="SUPFAM" id="SSF53850">
    <property type="entry name" value="Periplasmic binding protein-like II"/>
    <property type="match status" value="1"/>
</dbReference>
<comment type="similarity">
    <text evidence="1">Belongs to the bacterial solute-binding protein 5 family.</text>
</comment>
<dbReference type="RefSeq" id="WP_014432570.1">
    <property type="nucleotide sequence ID" value="NC_017079.1"/>
</dbReference>
<dbReference type="Gene3D" id="3.40.190.10">
    <property type="entry name" value="Periplasmic binding protein-like II"/>
    <property type="match status" value="1"/>
</dbReference>
<feature type="region of interest" description="Disordered" evidence="4">
    <location>
        <begin position="29"/>
        <end position="61"/>
    </location>
</feature>
<evidence type="ECO:0000256" key="4">
    <source>
        <dbReference type="SAM" id="MobiDB-lite"/>
    </source>
</evidence>
<dbReference type="KEGG" id="cap:CLDAP_12900"/>
<evidence type="ECO:0000259" key="6">
    <source>
        <dbReference type="Pfam" id="PF00496"/>
    </source>
</evidence>
<dbReference type="GO" id="GO:0015833">
    <property type="term" value="P:peptide transport"/>
    <property type="evidence" value="ECO:0007669"/>
    <property type="project" value="TreeGrafter"/>
</dbReference>
<accession>I0I242</accession>
<evidence type="ECO:0000256" key="5">
    <source>
        <dbReference type="SAM" id="SignalP"/>
    </source>
</evidence>
<keyword evidence="3 5" id="KW-0732">Signal</keyword>
<evidence type="ECO:0000256" key="2">
    <source>
        <dbReference type="ARBA" id="ARBA00022448"/>
    </source>
</evidence>
<protein>
    <submittedName>
        <fullName evidence="7">Putative alpha-galactoside ABC transporter substrate binding protein</fullName>
    </submittedName>
</protein>
<name>I0I242_CALAS</name>
<dbReference type="InterPro" id="IPR039424">
    <property type="entry name" value="SBP_5"/>
</dbReference>
<feature type="signal peptide" evidence="5">
    <location>
        <begin position="1"/>
        <end position="22"/>
    </location>
</feature>
<dbReference type="Proteomes" id="UP000007880">
    <property type="component" value="Chromosome"/>
</dbReference>
<keyword evidence="2" id="KW-0813">Transport</keyword>
<evidence type="ECO:0000256" key="3">
    <source>
        <dbReference type="ARBA" id="ARBA00022729"/>
    </source>
</evidence>
<evidence type="ECO:0000256" key="1">
    <source>
        <dbReference type="ARBA" id="ARBA00005695"/>
    </source>
</evidence>
<gene>
    <name evidence="7" type="ordered locus">CLDAP_12900</name>
</gene>
<dbReference type="HOGENOM" id="CLU_017028_8_2_0"/>
<feature type="chain" id="PRO_5003629460" evidence="5">
    <location>
        <begin position="23"/>
        <end position="742"/>
    </location>
</feature>
<evidence type="ECO:0000313" key="7">
    <source>
        <dbReference type="EMBL" id="BAL99329.1"/>
    </source>
</evidence>
<sequence length="742" mass="82875">MKLRNFLLIILIAAVGLLAACASEPEPVQQPAAPAAEQPAAPAQQPAAPAAEQPAAPAAGELAPPVEYPEAVLLEGMREPKIFPVSEIVEFRAFDKYCEPEWVTKLVEEGKLPPVEERLPKEPFVYKAGFYSDGPGQYGGIWRDVWAVPLEGWNYNAGAVQGWFGIEAIVQEEPFNTGAMFLTEGVTPIPFLAKGYEWVDDGYGLVIPLIEGAKWSDGVEFTSEDIMFLWEDNIMDPNVSTWTNASFWTIDGQPVKLEALDKYTVKFTLPVPYPTKFLYNLTNLIFSPGPAHVLKPFHPKYGGKDYQSYRDALPPNKLPVVTMGPWVPVEYKTDEFLVMRRNPYFYKVDSNGCQLPYLDEVQFTYSKTGATRTLNTLAGTADHSNVENIETFDETVRQAQNPNATFRVEWGPETLGFDIQFNQSKNLGVESNRDRVIRDLLRNADFRKAIAYAIDREGLSRSLTNGPFFRPWAGAIFPGSAYFDRSSVVYYPYSPESAAILLEGLGLKDTNGDGIREFTEGPLAGQDLIIGLEVGEDNTAGASLGQAIVNFLQDVGIKVNFRTLAGTAMDANDRSGTWEMRITRPGQAWATPNVRCKDIAPVRTDFGWHRVAEGALDADEYAPFEQRAMEISNEFCLATDFDTEFALMSELNKLYTENVYNLGLIVGRYGLMLNKNFKNVPIGTPAFLYQWDANNYLMEQIWLEPEHRTDQGQVEIYPETVPYHEGCTYEIDGKVCLLKPGQ</sequence>
<dbReference type="PANTHER" id="PTHR30290">
    <property type="entry name" value="PERIPLASMIC BINDING COMPONENT OF ABC TRANSPORTER"/>
    <property type="match status" value="1"/>
</dbReference>
<proteinExistence type="inferred from homology"/>
<dbReference type="AlphaFoldDB" id="I0I242"/>
<dbReference type="eggNOG" id="COG0747">
    <property type="taxonomic scope" value="Bacteria"/>
</dbReference>
<reference evidence="7 8" key="1">
    <citation type="submission" date="2012-02" db="EMBL/GenBank/DDBJ databases">
        <title>Complete genome sequence of Caldilinea aerophila DSM 14535 (= NBRC 102666).</title>
        <authorList>
            <person name="Oguchi A."/>
            <person name="Hosoyama A."/>
            <person name="Sekine M."/>
            <person name="Fukai R."/>
            <person name="Kato Y."/>
            <person name="Nakamura S."/>
            <person name="Hanada S."/>
            <person name="Yamazaki S."/>
            <person name="Fujita N."/>
        </authorList>
    </citation>
    <scope>NUCLEOTIDE SEQUENCE [LARGE SCALE GENOMIC DNA]</scope>
    <source>
        <strain evidence="8">DSM 14535 / JCM 11387 / NBRC 104270 / STL-6-O1</strain>
    </source>
</reference>
<dbReference type="InterPro" id="IPR000914">
    <property type="entry name" value="SBP_5_dom"/>
</dbReference>
<dbReference type="PROSITE" id="PS51257">
    <property type="entry name" value="PROKAR_LIPOPROTEIN"/>
    <property type="match status" value="1"/>
</dbReference>
<evidence type="ECO:0000313" key="8">
    <source>
        <dbReference type="Proteomes" id="UP000007880"/>
    </source>
</evidence>
<dbReference type="Gene3D" id="3.10.105.10">
    <property type="entry name" value="Dipeptide-binding Protein, Domain 3"/>
    <property type="match status" value="1"/>
</dbReference>